<protein>
    <submittedName>
        <fullName evidence="1">Uncharacterized protein</fullName>
    </submittedName>
</protein>
<gene>
    <name evidence="1" type="ORF">LCGC14_2278100</name>
</gene>
<name>A0A0F9F7D8_9ZZZZ</name>
<proteinExistence type="predicted"/>
<accession>A0A0F9F7D8</accession>
<organism evidence="1">
    <name type="scientific">marine sediment metagenome</name>
    <dbReference type="NCBI Taxonomy" id="412755"/>
    <lineage>
        <taxon>unclassified sequences</taxon>
        <taxon>metagenomes</taxon>
        <taxon>ecological metagenomes</taxon>
    </lineage>
</organism>
<dbReference type="Gene3D" id="1.10.530.10">
    <property type="match status" value="1"/>
</dbReference>
<evidence type="ECO:0000313" key="1">
    <source>
        <dbReference type="EMBL" id="KKL53175.1"/>
    </source>
</evidence>
<comment type="caution">
    <text evidence="1">The sequence shown here is derived from an EMBL/GenBank/DDBJ whole genome shotgun (WGS) entry which is preliminary data.</text>
</comment>
<dbReference type="AlphaFoldDB" id="A0A0F9F7D8"/>
<reference evidence="1" key="1">
    <citation type="journal article" date="2015" name="Nature">
        <title>Complex archaea that bridge the gap between prokaryotes and eukaryotes.</title>
        <authorList>
            <person name="Spang A."/>
            <person name="Saw J.H."/>
            <person name="Jorgensen S.L."/>
            <person name="Zaremba-Niedzwiedzka K."/>
            <person name="Martijn J."/>
            <person name="Lind A.E."/>
            <person name="van Eijk R."/>
            <person name="Schleper C."/>
            <person name="Guy L."/>
            <person name="Ettema T.J."/>
        </authorList>
    </citation>
    <scope>NUCLEOTIDE SEQUENCE</scope>
</reference>
<dbReference type="EMBL" id="LAZR01031634">
    <property type="protein sequence ID" value="KKL53175.1"/>
    <property type="molecule type" value="Genomic_DNA"/>
</dbReference>
<sequence length="158" mass="18040">MIGTLLVTALIVNASEAQAPIETNTSDVWVYQTIEKKITEKEYLYNLFSRAGLNWRFYQIEIIYFEESRCNLNINCKKPLKWFKSFIDLQAKNPSSSALGIGQFLNGTWENYECLGDRTNFYDTADCTLKAVQINGIKDWCADPSMVSKLSNYDISCG</sequence>